<comment type="caution">
    <text evidence="1">The sequence shown here is derived from an EMBL/GenBank/DDBJ whole genome shotgun (WGS) entry which is preliminary data.</text>
</comment>
<dbReference type="EMBL" id="LAZR01012826">
    <property type="protein sequence ID" value="KKM24912.1"/>
    <property type="molecule type" value="Genomic_DNA"/>
</dbReference>
<proteinExistence type="predicted"/>
<sequence length="146" mass="16301">MCHCVPQRERRGNPFGNLSFMTLLMPHCPLRLTSFQSPLTTDECTAGAGYRQEFRRVGGRVIERGTAIARYWRTRQDSPLPPSMEVLRRATTVSKEVHDRCLSDMMTKVKLVKLSFAGLLSSNTEGLAGEAGRKDIRNSSIKLGTS</sequence>
<name>A0A0F9IBN6_9ZZZZ</name>
<evidence type="ECO:0000313" key="1">
    <source>
        <dbReference type="EMBL" id="KKM24912.1"/>
    </source>
</evidence>
<organism evidence="1">
    <name type="scientific">marine sediment metagenome</name>
    <dbReference type="NCBI Taxonomy" id="412755"/>
    <lineage>
        <taxon>unclassified sequences</taxon>
        <taxon>metagenomes</taxon>
        <taxon>ecological metagenomes</taxon>
    </lineage>
</organism>
<reference evidence="1" key="1">
    <citation type="journal article" date="2015" name="Nature">
        <title>Complex archaea that bridge the gap between prokaryotes and eukaryotes.</title>
        <authorList>
            <person name="Spang A."/>
            <person name="Saw J.H."/>
            <person name="Jorgensen S.L."/>
            <person name="Zaremba-Niedzwiedzka K."/>
            <person name="Martijn J."/>
            <person name="Lind A.E."/>
            <person name="van Eijk R."/>
            <person name="Schleper C."/>
            <person name="Guy L."/>
            <person name="Ettema T.J."/>
        </authorList>
    </citation>
    <scope>NUCLEOTIDE SEQUENCE</scope>
</reference>
<accession>A0A0F9IBN6</accession>
<gene>
    <name evidence="1" type="ORF">LCGC14_1600280</name>
</gene>
<dbReference type="AlphaFoldDB" id="A0A0F9IBN6"/>
<protein>
    <submittedName>
        <fullName evidence="1">Uncharacterized protein</fullName>
    </submittedName>
</protein>